<protein>
    <submittedName>
        <fullName evidence="3">Transcriptional regulator, BolA protein family</fullName>
    </submittedName>
</protein>
<dbReference type="Proteomes" id="UP000199771">
    <property type="component" value="Unassembled WGS sequence"/>
</dbReference>
<dbReference type="PIRSF" id="PIRSF003113">
    <property type="entry name" value="BolA"/>
    <property type="match status" value="1"/>
</dbReference>
<evidence type="ECO:0000313" key="3">
    <source>
        <dbReference type="EMBL" id="SFF61241.1"/>
    </source>
</evidence>
<dbReference type="Gene3D" id="3.30.300.90">
    <property type="entry name" value="BolA-like"/>
    <property type="match status" value="1"/>
</dbReference>
<name>A0A1I2K840_9GAMM</name>
<evidence type="ECO:0000256" key="1">
    <source>
        <dbReference type="ARBA" id="ARBA00005578"/>
    </source>
</evidence>
<dbReference type="Pfam" id="PF01722">
    <property type="entry name" value="BolA"/>
    <property type="match status" value="1"/>
</dbReference>
<proteinExistence type="inferred from homology"/>
<organism evidence="3 4">
    <name type="scientific">Fontimonas thermophila</name>
    <dbReference type="NCBI Taxonomy" id="1076937"/>
    <lineage>
        <taxon>Bacteria</taxon>
        <taxon>Pseudomonadati</taxon>
        <taxon>Pseudomonadota</taxon>
        <taxon>Gammaproteobacteria</taxon>
        <taxon>Nevskiales</taxon>
        <taxon>Nevskiaceae</taxon>
        <taxon>Fontimonas</taxon>
    </lineage>
</organism>
<dbReference type="InterPro" id="IPR036065">
    <property type="entry name" value="BolA-like_sf"/>
</dbReference>
<dbReference type="PANTHER" id="PTHR46229:SF2">
    <property type="entry name" value="BOLA-LIKE PROTEIN 1"/>
    <property type="match status" value="1"/>
</dbReference>
<dbReference type="STRING" id="1076937.SAMN04488120_11250"/>
<keyword evidence="4" id="KW-1185">Reference proteome</keyword>
<accession>A0A1I2K840</accession>
<dbReference type="PANTHER" id="PTHR46229">
    <property type="entry name" value="BOLA TRANSCRIPTION REGULATOR"/>
    <property type="match status" value="1"/>
</dbReference>
<dbReference type="RefSeq" id="WP_091535067.1">
    <property type="nucleotide sequence ID" value="NZ_FOOC01000012.1"/>
</dbReference>
<dbReference type="OrthoDB" id="9801469at2"/>
<evidence type="ECO:0000313" key="4">
    <source>
        <dbReference type="Proteomes" id="UP000199771"/>
    </source>
</evidence>
<dbReference type="InterPro" id="IPR050961">
    <property type="entry name" value="BolA/IbaG_stress_morph_reg"/>
</dbReference>
<comment type="similarity">
    <text evidence="1 2">Belongs to the BolA/IbaG family.</text>
</comment>
<reference evidence="3 4" key="1">
    <citation type="submission" date="2016-10" db="EMBL/GenBank/DDBJ databases">
        <authorList>
            <person name="de Groot N.N."/>
        </authorList>
    </citation>
    <scope>NUCLEOTIDE SEQUENCE [LARGE SCALE GENOMIC DNA]</scope>
    <source>
        <strain evidence="3 4">DSM 23609</strain>
    </source>
</reference>
<sequence>MTKEEIKALIEAGLPDARVTVYGDDGQHFEAEVVCSAFAGKPLLVQHRMVYATLGERLGREIHALRLRTRAQ</sequence>
<dbReference type="EMBL" id="FOOC01000012">
    <property type="protein sequence ID" value="SFF61241.1"/>
    <property type="molecule type" value="Genomic_DNA"/>
</dbReference>
<dbReference type="SUPFAM" id="SSF82657">
    <property type="entry name" value="BolA-like"/>
    <property type="match status" value="1"/>
</dbReference>
<dbReference type="InterPro" id="IPR002634">
    <property type="entry name" value="BolA"/>
</dbReference>
<evidence type="ECO:0000256" key="2">
    <source>
        <dbReference type="RuleBase" id="RU003860"/>
    </source>
</evidence>
<gene>
    <name evidence="3" type="ORF">SAMN04488120_11250</name>
</gene>
<dbReference type="AlphaFoldDB" id="A0A1I2K840"/>